<name>A0ABY6MGA0_9BACT</name>
<dbReference type="RefSeq" id="WP_264809352.1">
    <property type="nucleotide sequence ID" value="NZ_CP110226.1"/>
</dbReference>
<feature type="transmembrane region" description="Helical" evidence="1">
    <location>
        <begin position="64"/>
        <end position="84"/>
    </location>
</feature>
<evidence type="ECO:0000313" key="2">
    <source>
        <dbReference type="EMBL" id="UZD22827.1"/>
    </source>
</evidence>
<protein>
    <submittedName>
        <fullName evidence="2">Uncharacterized protein</fullName>
    </submittedName>
</protein>
<reference evidence="2" key="1">
    <citation type="submission" date="2022-10" db="EMBL/GenBank/DDBJ databases">
        <title>Algoriphagus sp. a novel bacteria isolate from halophytes salicornia europaea.</title>
        <authorList>
            <person name="Peng Y."/>
            <person name="Jiang L."/>
            <person name="Lee J."/>
        </authorList>
    </citation>
    <scope>NUCLEOTIDE SEQUENCE</scope>
    <source>
        <strain evidence="2">TR-M5</strain>
    </source>
</reference>
<proteinExistence type="predicted"/>
<keyword evidence="1" id="KW-1133">Transmembrane helix</keyword>
<keyword evidence="3" id="KW-1185">Reference proteome</keyword>
<dbReference type="Proteomes" id="UP001163156">
    <property type="component" value="Chromosome"/>
</dbReference>
<gene>
    <name evidence="2" type="ORF">OM944_19525</name>
</gene>
<organism evidence="2 3">
    <name type="scientific">Algoriphagus halophytocola</name>
    <dbReference type="NCBI Taxonomy" id="2991499"/>
    <lineage>
        <taxon>Bacteria</taxon>
        <taxon>Pseudomonadati</taxon>
        <taxon>Bacteroidota</taxon>
        <taxon>Cytophagia</taxon>
        <taxon>Cytophagales</taxon>
        <taxon>Cyclobacteriaceae</taxon>
        <taxon>Algoriphagus</taxon>
    </lineage>
</organism>
<evidence type="ECO:0000256" key="1">
    <source>
        <dbReference type="SAM" id="Phobius"/>
    </source>
</evidence>
<dbReference type="EMBL" id="CP110226">
    <property type="protein sequence ID" value="UZD22827.1"/>
    <property type="molecule type" value="Genomic_DNA"/>
</dbReference>
<sequence length="168" mass="19597">MNYRKFIPKKILTLLILSGLFFLFNFLLNWYMPKSLALDVKFAYSAKVAYESLTEMGLEGRSRYLLGIWALDFPYMFIYLALLSGIIKKVWRSERVLILPFLLFAFDVLENFIVTLMLVNFPDRYTFLGCMASIATTSKWLFALLYVLVVFWGLAKNKKRPVAADELQ</sequence>
<feature type="transmembrane region" description="Helical" evidence="1">
    <location>
        <begin position="12"/>
        <end position="32"/>
    </location>
</feature>
<keyword evidence="1" id="KW-0472">Membrane</keyword>
<accession>A0ABY6MGA0</accession>
<feature type="transmembrane region" description="Helical" evidence="1">
    <location>
        <begin position="125"/>
        <end position="152"/>
    </location>
</feature>
<evidence type="ECO:0000313" key="3">
    <source>
        <dbReference type="Proteomes" id="UP001163156"/>
    </source>
</evidence>
<keyword evidence="1" id="KW-0812">Transmembrane</keyword>
<feature type="transmembrane region" description="Helical" evidence="1">
    <location>
        <begin position="96"/>
        <end position="119"/>
    </location>
</feature>